<feature type="region of interest" description="Disordered" evidence="1">
    <location>
        <begin position="1"/>
        <end position="46"/>
    </location>
</feature>
<protein>
    <submittedName>
        <fullName evidence="2">Uncharacterized protein</fullName>
    </submittedName>
</protein>
<reference evidence="2" key="1">
    <citation type="submission" date="2023-07" db="EMBL/GenBank/DDBJ databases">
        <title>Chromosome-level Genome Assembly of Striped Snakehead (Channa striata).</title>
        <authorList>
            <person name="Liu H."/>
        </authorList>
    </citation>
    <scope>NUCLEOTIDE SEQUENCE</scope>
    <source>
        <strain evidence="2">Gz</strain>
        <tissue evidence="2">Muscle</tissue>
    </source>
</reference>
<dbReference type="EMBL" id="JAUPFM010000008">
    <property type="protein sequence ID" value="KAK2845162.1"/>
    <property type="molecule type" value="Genomic_DNA"/>
</dbReference>
<dbReference type="Proteomes" id="UP001187415">
    <property type="component" value="Unassembled WGS sequence"/>
</dbReference>
<evidence type="ECO:0000313" key="3">
    <source>
        <dbReference type="Proteomes" id="UP001187415"/>
    </source>
</evidence>
<name>A0AA88N066_CHASR</name>
<dbReference type="AlphaFoldDB" id="A0AA88N066"/>
<sequence length="104" mass="12001">MRPRNSLKTNYGEKCPPRCRQSAVSKQKSPCERNEQDNGQTLKTRFYRRSPAAGNFCTFAQVKLILKLSNVQPASPDLQMIHDHSSLRHRSTFLEPSPRRETRS</sequence>
<proteinExistence type="predicted"/>
<feature type="region of interest" description="Disordered" evidence="1">
    <location>
        <begin position="81"/>
        <end position="104"/>
    </location>
</feature>
<comment type="caution">
    <text evidence="2">The sequence shown here is derived from an EMBL/GenBank/DDBJ whole genome shotgun (WGS) entry which is preliminary data.</text>
</comment>
<keyword evidence="3" id="KW-1185">Reference proteome</keyword>
<accession>A0AA88N066</accession>
<evidence type="ECO:0000256" key="1">
    <source>
        <dbReference type="SAM" id="MobiDB-lite"/>
    </source>
</evidence>
<organism evidence="2 3">
    <name type="scientific">Channa striata</name>
    <name type="common">Snakehead murrel</name>
    <name type="synonym">Ophicephalus striatus</name>
    <dbReference type="NCBI Taxonomy" id="64152"/>
    <lineage>
        <taxon>Eukaryota</taxon>
        <taxon>Metazoa</taxon>
        <taxon>Chordata</taxon>
        <taxon>Craniata</taxon>
        <taxon>Vertebrata</taxon>
        <taxon>Euteleostomi</taxon>
        <taxon>Actinopterygii</taxon>
        <taxon>Neopterygii</taxon>
        <taxon>Teleostei</taxon>
        <taxon>Neoteleostei</taxon>
        <taxon>Acanthomorphata</taxon>
        <taxon>Anabantaria</taxon>
        <taxon>Anabantiformes</taxon>
        <taxon>Channoidei</taxon>
        <taxon>Channidae</taxon>
        <taxon>Channa</taxon>
    </lineage>
</organism>
<gene>
    <name evidence="2" type="ORF">Q5P01_011821</name>
</gene>
<evidence type="ECO:0000313" key="2">
    <source>
        <dbReference type="EMBL" id="KAK2845162.1"/>
    </source>
</evidence>